<evidence type="ECO:0000313" key="2">
    <source>
        <dbReference type="WBParaSite" id="PS1159_v2.g138.t1"/>
    </source>
</evidence>
<evidence type="ECO:0000313" key="1">
    <source>
        <dbReference type="Proteomes" id="UP000887580"/>
    </source>
</evidence>
<sequence length="174" mass="19200">MLFTSNLRKAVDHYQSSPTKSLEQKRAQLIRRHTCGIIVAPSEGNPEIPTQASIIHKHGLTPSARQVSFREPFIEEENEEIPSAPPPSNPPPPLPPTYAQPPPSNILPPLPAQFGAPPPSLHDEWADPRVPTTPPSLPHQALAPTQSAAQLHDDDFDDDWSDEDEEVAVSYNFF</sequence>
<dbReference type="Proteomes" id="UP000887580">
    <property type="component" value="Unplaced"/>
</dbReference>
<proteinExistence type="predicted"/>
<accession>A0AC35F4R9</accession>
<organism evidence="1 2">
    <name type="scientific">Panagrolaimus sp. PS1159</name>
    <dbReference type="NCBI Taxonomy" id="55785"/>
    <lineage>
        <taxon>Eukaryota</taxon>
        <taxon>Metazoa</taxon>
        <taxon>Ecdysozoa</taxon>
        <taxon>Nematoda</taxon>
        <taxon>Chromadorea</taxon>
        <taxon>Rhabditida</taxon>
        <taxon>Tylenchina</taxon>
        <taxon>Panagrolaimomorpha</taxon>
        <taxon>Panagrolaimoidea</taxon>
        <taxon>Panagrolaimidae</taxon>
        <taxon>Panagrolaimus</taxon>
    </lineage>
</organism>
<protein>
    <submittedName>
        <fullName evidence="2">Uncharacterized protein</fullName>
    </submittedName>
</protein>
<reference evidence="2" key="1">
    <citation type="submission" date="2022-11" db="UniProtKB">
        <authorList>
            <consortium name="WormBaseParasite"/>
        </authorList>
    </citation>
    <scope>IDENTIFICATION</scope>
</reference>
<name>A0AC35F4R9_9BILA</name>
<dbReference type="WBParaSite" id="PS1159_v2.g138.t1">
    <property type="protein sequence ID" value="PS1159_v2.g138.t1"/>
    <property type="gene ID" value="PS1159_v2.g138"/>
</dbReference>